<feature type="compositionally biased region" description="Low complexity" evidence="1">
    <location>
        <begin position="89"/>
        <end position="110"/>
    </location>
</feature>
<protein>
    <recommendedName>
        <fullName evidence="4">Basic proline-rich protein</fullName>
    </recommendedName>
</protein>
<gene>
    <name evidence="2" type="ORF">K490DRAFT_65813</name>
</gene>
<evidence type="ECO:0000313" key="2">
    <source>
        <dbReference type="EMBL" id="KAF2087426.1"/>
    </source>
</evidence>
<feature type="compositionally biased region" description="Low complexity" evidence="1">
    <location>
        <begin position="235"/>
        <end position="294"/>
    </location>
</feature>
<evidence type="ECO:0000313" key="3">
    <source>
        <dbReference type="Proteomes" id="UP000799776"/>
    </source>
</evidence>
<dbReference type="AlphaFoldDB" id="A0A9P4HXM7"/>
<proteinExistence type="predicted"/>
<feature type="region of interest" description="Disordered" evidence="1">
    <location>
        <begin position="1"/>
        <end position="176"/>
    </location>
</feature>
<dbReference type="Proteomes" id="UP000799776">
    <property type="component" value="Unassembled WGS sequence"/>
</dbReference>
<keyword evidence="3" id="KW-1185">Reference proteome</keyword>
<evidence type="ECO:0008006" key="4">
    <source>
        <dbReference type="Google" id="ProtNLM"/>
    </source>
</evidence>
<feature type="compositionally biased region" description="Low complexity" evidence="1">
    <location>
        <begin position="137"/>
        <end position="147"/>
    </location>
</feature>
<feature type="compositionally biased region" description="Polar residues" evidence="1">
    <location>
        <begin position="165"/>
        <end position="174"/>
    </location>
</feature>
<accession>A0A9P4HXM7</accession>
<comment type="caution">
    <text evidence="2">The sequence shown here is derived from an EMBL/GenBank/DDBJ whole genome shotgun (WGS) entry which is preliminary data.</text>
</comment>
<feature type="region of interest" description="Disordered" evidence="1">
    <location>
        <begin position="209"/>
        <end position="350"/>
    </location>
</feature>
<dbReference type="OrthoDB" id="5400063at2759"/>
<organism evidence="2 3">
    <name type="scientific">Saccharata proteae CBS 121410</name>
    <dbReference type="NCBI Taxonomy" id="1314787"/>
    <lineage>
        <taxon>Eukaryota</taxon>
        <taxon>Fungi</taxon>
        <taxon>Dikarya</taxon>
        <taxon>Ascomycota</taxon>
        <taxon>Pezizomycotina</taxon>
        <taxon>Dothideomycetes</taxon>
        <taxon>Dothideomycetes incertae sedis</taxon>
        <taxon>Botryosphaeriales</taxon>
        <taxon>Saccharataceae</taxon>
        <taxon>Saccharata</taxon>
    </lineage>
</organism>
<feature type="region of interest" description="Disordered" evidence="1">
    <location>
        <begin position="182"/>
        <end position="201"/>
    </location>
</feature>
<feature type="compositionally biased region" description="Basic and acidic residues" evidence="1">
    <location>
        <begin position="310"/>
        <end position="334"/>
    </location>
</feature>
<reference evidence="2" key="1">
    <citation type="journal article" date="2020" name="Stud. Mycol.">
        <title>101 Dothideomycetes genomes: a test case for predicting lifestyles and emergence of pathogens.</title>
        <authorList>
            <person name="Haridas S."/>
            <person name="Albert R."/>
            <person name="Binder M."/>
            <person name="Bloem J."/>
            <person name="Labutti K."/>
            <person name="Salamov A."/>
            <person name="Andreopoulos B."/>
            <person name="Baker S."/>
            <person name="Barry K."/>
            <person name="Bills G."/>
            <person name="Bluhm B."/>
            <person name="Cannon C."/>
            <person name="Castanera R."/>
            <person name="Culley D."/>
            <person name="Daum C."/>
            <person name="Ezra D."/>
            <person name="Gonzalez J."/>
            <person name="Henrissat B."/>
            <person name="Kuo A."/>
            <person name="Liang C."/>
            <person name="Lipzen A."/>
            <person name="Lutzoni F."/>
            <person name="Magnuson J."/>
            <person name="Mondo S."/>
            <person name="Nolan M."/>
            <person name="Ohm R."/>
            <person name="Pangilinan J."/>
            <person name="Park H.-J."/>
            <person name="Ramirez L."/>
            <person name="Alfaro M."/>
            <person name="Sun H."/>
            <person name="Tritt A."/>
            <person name="Yoshinaga Y."/>
            <person name="Zwiers L.-H."/>
            <person name="Turgeon B."/>
            <person name="Goodwin S."/>
            <person name="Spatafora J."/>
            <person name="Crous P."/>
            <person name="Grigoriev I."/>
        </authorList>
    </citation>
    <scope>NUCLEOTIDE SEQUENCE</scope>
    <source>
        <strain evidence="2">CBS 121410</strain>
    </source>
</reference>
<sequence>MSSPAPLLARDRPSSLPAAPKQRQQQQQQDHNKSPSTSPKLPEATMQHFNDLCIEKRDEVPDLPALPAATRPETPRRSTDPSLPTLLQPSTSPRPRNRSPYSRSHLRSSSLTAPPMARAHSLPTPIGPIAGGNVGFASAPAPSSPMRSPRRVHSPFKLAEETYPHSASATSSASDIGIISENEELDIPPRPGHAHSLSLPTPDYLSNMHAAAALRPRRRPTNPLYQVASGGTSNASTRSPSPTHPSPTLSAAKFNESFPTSSPSYAYAPSYPSSTSSVPSTPTSTRSRSPSISSLETIPDSPDAEEAAIEADRIAKLEAAAREENEGEGTRRSSLDAPRQRNPGLGGFGLRDKRKRWSVCGAEKRGDLDLETIWEGE</sequence>
<evidence type="ECO:0000256" key="1">
    <source>
        <dbReference type="SAM" id="MobiDB-lite"/>
    </source>
</evidence>
<name>A0A9P4HXM7_9PEZI</name>
<dbReference type="EMBL" id="ML978720">
    <property type="protein sequence ID" value="KAF2087426.1"/>
    <property type="molecule type" value="Genomic_DNA"/>
</dbReference>